<dbReference type="FunFam" id="3.30.70.100:FF:000005">
    <property type="entry name" value="Copper-exporting P-type ATPase A"/>
    <property type="match status" value="1"/>
</dbReference>
<dbReference type="InterPro" id="IPR017969">
    <property type="entry name" value="Heavy-metal-associated_CS"/>
</dbReference>
<keyword evidence="6 15" id="KW-0812">Transmembrane</keyword>
<dbReference type="PROSITE" id="PS01047">
    <property type="entry name" value="HMA_1"/>
    <property type="match status" value="1"/>
</dbReference>
<dbReference type="InterPro" id="IPR023299">
    <property type="entry name" value="ATPase_P-typ_cyto_dom_N"/>
</dbReference>
<dbReference type="Pfam" id="PF00122">
    <property type="entry name" value="E1-E2_ATPase"/>
    <property type="match status" value="1"/>
</dbReference>
<comment type="subcellular location">
    <subcellularLocation>
        <location evidence="1">Cell membrane</location>
        <topology evidence="1">Multi-pass membrane protein</topology>
    </subcellularLocation>
</comment>
<feature type="transmembrane region" description="Helical" evidence="15">
    <location>
        <begin position="426"/>
        <end position="447"/>
    </location>
</feature>
<dbReference type="PANTHER" id="PTHR43520:SF5">
    <property type="entry name" value="CATION-TRANSPORTING P-TYPE ATPASE-RELATED"/>
    <property type="match status" value="1"/>
</dbReference>
<evidence type="ECO:0000256" key="6">
    <source>
        <dbReference type="ARBA" id="ARBA00022692"/>
    </source>
</evidence>
<dbReference type="InterPro" id="IPR023214">
    <property type="entry name" value="HAD_sf"/>
</dbReference>
<dbReference type="PRINTS" id="PR00119">
    <property type="entry name" value="CATATPASE"/>
</dbReference>
<dbReference type="OrthoDB" id="9814270at2"/>
<dbReference type="InterPro" id="IPR006121">
    <property type="entry name" value="HMA_dom"/>
</dbReference>
<dbReference type="SUPFAM" id="SSF55008">
    <property type="entry name" value="HMA, heavy metal-associated domain"/>
    <property type="match status" value="1"/>
</dbReference>
<dbReference type="PROSITE" id="PS50846">
    <property type="entry name" value="HMA_2"/>
    <property type="match status" value="1"/>
</dbReference>
<dbReference type="InterPro" id="IPR023298">
    <property type="entry name" value="ATPase_P-typ_TM_dom_sf"/>
</dbReference>
<protein>
    <submittedName>
        <fullName evidence="17">Copper-exporting P-type ATPase</fullName>
    </submittedName>
</protein>
<dbReference type="InterPro" id="IPR021993">
    <property type="entry name" value="ATPase-cat-bd"/>
</dbReference>
<evidence type="ECO:0000256" key="12">
    <source>
        <dbReference type="ARBA" id="ARBA00022989"/>
    </source>
</evidence>
<evidence type="ECO:0000256" key="11">
    <source>
        <dbReference type="ARBA" id="ARBA00022967"/>
    </source>
</evidence>
<evidence type="ECO:0000256" key="13">
    <source>
        <dbReference type="ARBA" id="ARBA00023065"/>
    </source>
</evidence>
<keyword evidence="3" id="KW-0813">Transport</keyword>
<dbReference type="SUPFAM" id="SSF81665">
    <property type="entry name" value="Calcium ATPase, transmembrane domain M"/>
    <property type="match status" value="1"/>
</dbReference>
<feature type="domain" description="HMA" evidence="16">
    <location>
        <begin position="93"/>
        <end position="159"/>
    </location>
</feature>
<dbReference type="GO" id="GO:0005524">
    <property type="term" value="F:ATP binding"/>
    <property type="evidence" value="ECO:0007669"/>
    <property type="project" value="UniProtKB-UniRule"/>
</dbReference>
<keyword evidence="8 15" id="KW-0547">Nucleotide-binding</keyword>
<dbReference type="SUPFAM" id="SSF81653">
    <property type="entry name" value="Calcium ATPase, transduction domain A"/>
    <property type="match status" value="1"/>
</dbReference>
<dbReference type="NCBIfam" id="TIGR01511">
    <property type="entry name" value="ATPase-IB1_Cu"/>
    <property type="match status" value="1"/>
</dbReference>
<evidence type="ECO:0000256" key="15">
    <source>
        <dbReference type="RuleBase" id="RU362081"/>
    </source>
</evidence>
<gene>
    <name evidence="17" type="ORF">FX988_00499</name>
</gene>
<comment type="similarity">
    <text evidence="2 15">Belongs to the cation transport ATPase (P-type) (TC 3.A.3) family. Type IB subfamily.</text>
</comment>
<accession>A0A857JH75</accession>
<dbReference type="Gene3D" id="3.30.70.100">
    <property type="match status" value="1"/>
</dbReference>
<dbReference type="EMBL" id="CP047656">
    <property type="protein sequence ID" value="QHJ10287.1"/>
    <property type="molecule type" value="Genomic_DNA"/>
</dbReference>
<feature type="transmembrane region" description="Helical" evidence="15">
    <location>
        <begin position="750"/>
        <end position="769"/>
    </location>
</feature>
<dbReference type="InterPro" id="IPR036163">
    <property type="entry name" value="HMA_dom_sf"/>
</dbReference>
<keyword evidence="9 15" id="KW-0067">ATP-binding</keyword>
<dbReference type="AlphaFoldDB" id="A0A857JH75"/>
<dbReference type="Pfam" id="PF00403">
    <property type="entry name" value="HMA"/>
    <property type="match status" value="1"/>
</dbReference>
<dbReference type="NCBIfam" id="TIGR01512">
    <property type="entry name" value="ATPase-IB2_Cd"/>
    <property type="match status" value="1"/>
</dbReference>
<evidence type="ECO:0000256" key="5">
    <source>
        <dbReference type="ARBA" id="ARBA00022553"/>
    </source>
</evidence>
<dbReference type="Pfam" id="PF12156">
    <property type="entry name" value="ATPase-cat_bd"/>
    <property type="match status" value="1"/>
</dbReference>
<dbReference type="InterPro" id="IPR036412">
    <property type="entry name" value="HAD-like_sf"/>
</dbReference>
<dbReference type="PANTHER" id="PTHR43520">
    <property type="entry name" value="ATP7, ISOFORM B"/>
    <property type="match status" value="1"/>
</dbReference>
<dbReference type="InterPro" id="IPR027256">
    <property type="entry name" value="P-typ_ATPase_IB"/>
</dbReference>
<evidence type="ECO:0000256" key="2">
    <source>
        <dbReference type="ARBA" id="ARBA00006024"/>
    </source>
</evidence>
<proteinExistence type="inferred from homology"/>
<evidence type="ECO:0000256" key="7">
    <source>
        <dbReference type="ARBA" id="ARBA00022723"/>
    </source>
</evidence>
<dbReference type="Pfam" id="PF00702">
    <property type="entry name" value="Hydrolase"/>
    <property type="match status" value="1"/>
</dbReference>
<evidence type="ECO:0000256" key="14">
    <source>
        <dbReference type="ARBA" id="ARBA00023136"/>
    </source>
</evidence>
<dbReference type="InterPro" id="IPR008250">
    <property type="entry name" value="ATPase_P-typ_transduc_dom_A_sf"/>
</dbReference>
<dbReference type="CDD" id="cd02079">
    <property type="entry name" value="P-type_ATPase_HM"/>
    <property type="match status" value="1"/>
</dbReference>
<feature type="transmembrane region" description="Helical" evidence="15">
    <location>
        <begin position="453"/>
        <end position="484"/>
    </location>
</feature>
<keyword evidence="14 15" id="KW-0472">Membrane</keyword>
<evidence type="ECO:0000259" key="16">
    <source>
        <dbReference type="PROSITE" id="PS50846"/>
    </source>
</evidence>
<name>A0A857JH75_9ALTE</name>
<evidence type="ECO:0000256" key="8">
    <source>
        <dbReference type="ARBA" id="ARBA00022741"/>
    </source>
</evidence>
<dbReference type="Gene3D" id="3.40.50.1000">
    <property type="entry name" value="HAD superfamily/HAD-like"/>
    <property type="match status" value="1"/>
</dbReference>
<dbReference type="InterPro" id="IPR059000">
    <property type="entry name" value="ATPase_P-type_domA"/>
</dbReference>
<keyword evidence="13" id="KW-0406">Ion transport</keyword>
<feature type="transmembrane region" description="Helical" evidence="15">
    <location>
        <begin position="274"/>
        <end position="292"/>
    </location>
</feature>
<keyword evidence="18" id="KW-1185">Reference proteome</keyword>
<feature type="transmembrane region" description="Helical" evidence="15">
    <location>
        <begin position="246"/>
        <end position="268"/>
    </location>
</feature>
<dbReference type="InterPro" id="IPR018303">
    <property type="entry name" value="ATPase_P-typ_P_site"/>
</dbReference>
<keyword evidence="4 15" id="KW-1003">Cell membrane</keyword>
<sequence length="794" mass="87243">MTNTIPCYHCGLPAVDGDKYNALVLGTERPMCCPGCQAVAQAIVENGLEDYYRFRTEPGVKADDNIQETLDQLTIFDEQSIQQDFVVHQGEVSEIQLSLSGMSCAACGWLIEKQLSKVSGIKQVSVNVTASRALVSWYSDALSLSQIMASIERIGYHPSPFQQEQHEALFQQSHKAQLKRIGLAGLMTMQVMMLAIGVYFDLFGDLEKETSSFFNWISLVLSTPVVFYSGAGFYHSAYKALKAKTVNMDVPVSIALLATYFSGVWATVFENGQVYFESVCMFIFLLLVSRFIEHQARHKAAQISANMLQYIPLTANLMIDEEIQPTLAKSLKLDDVILVKAGETIPIDGLVLSGHAQIDESLLTGEFYPVDKNEGDTVYGGTLNKSGTLTLKVTSQFKYALVNQIARLQEQAMASKPRIATMADQFSQYFVLAVLFFAIGSFTFWWLQGEPDAFWIAISVLIATCPCALGLATPSALSFAMANLNKQGVLLKRSDVLEQLTQVDHLVLDKTGTLTQGEVSISSMQNISTLSDADLLQYAHSVEQYSEHPIARAFSSYPVFTQVEDFQFSLGEGVSAKVNHQYVELFAAHSAASKNTAVPEQLKDSSIVMRIDGQFVCGFELTDTLRPDVSDMLARLSRKDITLLSGDNQFNVSQVAKHIGISNWRAEQSPQDKLAFVQELQRNEHSVLMIGDGINDAPVLAQADVAVTLGAGADLAKTSADIILLKNALGKLPYLFQIAIRCKQKIRQNMAWALGYNVLVLPLAVSGLLTPWMAVIGMSLSSIIVVVNSVRLLK</sequence>
<dbReference type="GO" id="GO:0043682">
    <property type="term" value="F:P-type divalent copper transporter activity"/>
    <property type="evidence" value="ECO:0007669"/>
    <property type="project" value="TreeGrafter"/>
</dbReference>
<dbReference type="GO" id="GO:0005507">
    <property type="term" value="F:copper ion binding"/>
    <property type="evidence" value="ECO:0007669"/>
    <property type="project" value="TreeGrafter"/>
</dbReference>
<keyword evidence="5" id="KW-0597">Phosphoprotein</keyword>
<evidence type="ECO:0000256" key="4">
    <source>
        <dbReference type="ARBA" id="ARBA00022475"/>
    </source>
</evidence>
<dbReference type="PROSITE" id="PS00154">
    <property type="entry name" value="ATPASE_E1_E2"/>
    <property type="match status" value="1"/>
</dbReference>
<dbReference type="NCBIfam" id="TIGR01494">
    <property type="entry name" value="ATPase_P-type"/>
    <property type="match status" value="1"/>
</dbReference>
<keyword evidence="12 15" id="KW-1133">Transmembrane helix</keyword>
<dbReference type="CDD" id="cd00371">
    <property type="entry name" value="HMA"/>
    <property type="match status" value="1"/>
</dbReference>
<dbReference type="GO" id="GO:0055070">
    <property type="term" value="P:copper ion homeostasis"/>
    <property type="evidence" value="ECO:0007669"/>
    <property type="project" value="TreeGrafter"/>
</dbReference>
<keyword evidence="10" id="KW-0460">Magnesium</keyword>
<dbReference type="GO" id="GO:0016887">
    <property type="term" value="F:ATP hydrolysis activity"/>
    <property type="evidence" value="ECO:0007669"/>
    <property type="project" value="InterPro"/>
</dbReference>
<keyword evidence="7 15" id="KW-0479">Metal-binding</keyword>
<feature type="transmembrane region" description="Helical" evidence="15">
    <location>
        <begin position="181"/>
        <end position="200"/>
    </location>
</feature>
<dbReference type="Gene3D" id="2.70.150.10">
    <property type="entry name" value="Calcium-transporting ATPase, cytoplasmic transduction domain A"/>
    <property type="match status" value="1"/>
</dbReference>
<dbReference type="RefSeq" id="WP_160178184.1">
    <property type="nucleotide sequence ID" value="NZ_CP047656.1"/>
</dbReference>
<reference evidence="17 18" key="1">
    <citation type="submission" date="2019-12" db="EMBL/GenBank/DDBJ databases">
        <title>Genome sequencing and assembly of endphytes of Porphyra tenera.</title>
        <authorList>
            <person name="Park J.M."/>
            <person name="Shin R."/>
            <person name="Jo S.H."/>
        </authorList>
    </citation>
    <scope>NUCLEOTIDE SEQUENCE [LARGE SCALE GENOMIC DNA]</scope>
    <source>
        <strain evidence="17 18">GPM4</strain>
    </source>
</reference>
<organism evidence="17 18">
    <name type="scientific">Paraglaciecola mesophila</name>
    <dbReference type="NCBI Taxonomy" id="197222"/>
    <lineage>
        <taxon>Bacteria</taxon>
        <taxon>Pseudomonadati</taxon>
        <taxon>Pseudomonadota</taxon>
        <taxon>Gammaproteobacteria</taxon>
        <taxon>Alteromonadales</taxon>
        <taxon>Alteromonadaceae</taxon>
        <taxon>Paraglaciecola</taxon>
    </lineage>
</organism>
<dbReference type="InterPro" id="IPR001757">
    <property type="entry name" value="P_typ_ATPase"/>
</dbReference>
<evidence type="ECO:0000256" key="9">
    <source>
        <dbReference type="ARBA" id="ARBA00022840"/>
    </source>
</evidence>
<evidence type="ECO:0000256" key="10">
    <source>
        <dbReference type="ARBA" id="ARBA00022842"/>
    </source>
</evidence>
<dbReference type="Gene3D" id="3.40.1110.10">
    <property type="entry name" value="Calcium-transporting ATPase, cytoplasmic domain N"/>
    <property type="match status" value="1"/>
</dbReference>
<evidence type="ECO:0000313" key="17">
    <source>
        <dbReference type="EMBL" id="QHJ10287.1"/>
    </source>
</evidence>
<feature type="transmembrane region" description="Helical" evidence="15">
    <location>
        <begin position="212"/>
        <end position="234"/>
    </location>
</feature>
<evidence type="ECO:0000256" key="3">
    <source>
        <dbReference type="ARBA" id="ARBA00022448"/>
    </source>
</evidence>
<evidence type="ECO:0000313" key="18">
    <source>
        <dbReference type="Proteomes" id="UP000464524"/>
    </source>
</evidence>
<dbReference type="SUPFAM" id="SSF56784">
    <property type="entry name" value="HAD-like"/>
    <property type="match status" value="1"/>
</dbReference>
<dbReference type="Proteomes" id="UP000464524">
    <property type="component" value="Chromosome"/>
</dbReference>
<dbReference type="NCBIfam" id="TIGR01525">
    <property type="entry name" value="ATPase-IB_hvy"/>
    <property type="match status" value="1"/>
</dbReference>
<evidence type="ECO:0000256" key="1">
    <source>
        <dbReference type="ARBA" id="ARBA00004651"/>
    </source>
</evidence>
<keyword evidence="11" id="KW-1278">Translocase</keyword>
<dbReference type="GO" id="GO:0005886">
    <property type="term" value="C:plasma membrane"/>
    <property type="evidence" value="ECO:0007669"/>
    <property type="project" value="UniProtKB-SubCell"/>
</dbReference>
<dbReference type="PRINTS" id="PR00943">
    <property type="entry name" value="CUATPASE"/>
</dbReference>
<dbReference type="KEGG" id="pmes:FX988_00499"/>